<dbReference type="PROSITE" id="PS50850">
    <property type="entry name" value="MFS"/>
    <property type="match status" value="1"/>
</dbReference>
<evidence type="ECO:0000313" key="8">
    <source>
        <dbReference type="Proteomes" id="UP000694308"/>
    </source>
</evidence>
<dbReference type="RefSeq" id="WP_218323754.1">
    <property type="nucleotide sequence ID" value="NZ_JAEEGC010000198.1"/>
</dbReference>
<protein>
    <submittedName>
        <fullName evidence="7">MFS transporter</fullName>
    </submittedName>
</protein>
<dbReference type="InterPro" id="IPR020846">
    <property type="entry name" value="MFS_dom"/>
</dbReference>
<keyword evidence="8" id="KW-1185">Reference proteome</keyword>
<evidence type="ECO:0000256" key="3">
    <source>
        <dbReference type="ARBA" id="ARBA00022989"/>
    </source>
</evidence>
<dbReference type="PANTHER" id="PTHR42718">
    <property type="entry name" value="MAJOR FACILITATOR SUPERFAMILY MULTIDRUG TRANSPORTER MFSC"/>
    <property type="match status" value="1"/>
</dbReference>
<feature type="transmembrane region" description="Helical" evidence="5">
    <location>
        <begin position="162"/>
        <end position="187"/>
    </location>
</feature>
<keyword evidence="4 5" id="KW-0472">Membrane</keyword>
<feature type="transmembrane region" description="Helical" evidence="5">
    <location>
        <begin position="135"/>
        <end position="156"/>
    </location>
</feature>
<feature type="transmembrane region" description="Helical" evidence="5">
    <location>
        <begin position="79"/>
        <end position="103"/>
    </location>
</feature>
<dbReference type="Pfam" id="PF07690">
    <property type="entry name" value="MFS_1"/>
    <property type="match status" value="1"/>
</dbReference>
<dbReference type="GO" id="GO:0022857">
    <property type="term" value="F:transmembrane transporter activity"/>
    <property type="evidence" value="ECO:0007669"/>
    <property type="project" value="InterPro"/>
</dbReference>
<feature type="transmembrane region" description="Helical" evidence="5">
    <location>
        <begin position="55"/>
        <end position="72"/>
    </location>
</feature>
<evidence type="ECO:0000313" key="7">
    <source>
        <dbReference type="EMBL" id="MBV7276674.1"/>
    </source>
</evidence>
<dbReference type="EMBL" id="JAEEGC010000198">
    <property type="protein sequence ID" value="MBV7276674.1"/>
    <property type="molecule type" value="Genomic_DNA"/>
</dbReference>
<keyword evidence="2 5" id="KW-0812">Transmembrane</keyword>
<keyword evidence="3 5" id="KW-1133">Transmembrane helix</keyword>
<accession>A0A949U580</accession>
<evidence type="ECO:0000256" key="4">
    <source>
        <dbReference type="ARBA" id="ARBA00023136"/>
    </source>
</evidence>
<organism evidence="7 8">
    <name type="scientific">Clostridium thailandense</name>
    <dbReference type="NCBI Taxonomy" id="2794346"/>
    <lineage>
        <taxon>Bacteria</taxon>
        <taxon>Bacillati</taxon>
        <taxon>Bacillota</taxon>
        <taxon>Clostridia</taxon>
        <taxon>Eubacteriales</taxon>
        <taxon>Clostridiaceae</taxon>
        <taxon>Clostridium</taxon>
    </lineage>
</organism>
<dbReference type="Proteomes" id="UP000694308">
    <property type="component" value="Unassembled WGS sequence"/>
</dbReference>
<comment type="caution">
    <text evidence="7">The sequence shown here is derived from an EMBL/GenBank/DDBJ whole genome shotgun (WGS) entry which is preliminary data.</text>
</comment>
<evidence type="ECO:0000256" key="2">
    <source>
        <dbReference type="ARBA" id="ARBA00022692"/>
    </source>
</evidence>
<evidence type="ECO:0000256" key="1">
    <source>
        <dbReference type="ARBA" id="ARBA00004651"/>
    </source>
</evidence>
<evidence type="ECO:0000259" key="6">
    <source>
        <dbReference type="PROSITE" id="PS50850"/>
    </source>
</evidence>
<dbReference type="GO" id="GO:0005886">
    <property type="term" value="C:plasma membrane"/>
    <property type="evidence" value="ECO:0007669"/>
    <property type="project" value="UniProtKB-SubCell"/>
</dbReference>
<name>A0A949U580_9CLOT</name>
<comment type="subcellular location">
    <subcellularLocation>
        <location evidence="1">Cell membrane</location>
        <topology evidence="1">Multi-pass membrane protein</topology>
    </subcellularLocation>
</comment>
<dbReference type="InterPro" id="IPR011701">
    <property type="entry name" value="MFS"/>
</dbReference>
<feature type="transmembrane region" description="Helical" evidence="5">
    <location>
        <begin position="109"/>
        <end position="128"/>
    </location>
</feature>
<evidence type="ECO:0000256" key="5">
    <source>
        <dbReference type="SAM" id="Phobius"/>
    </source>
</evidence>
<feature type="domain" description="Major facilitator superfamily (MFS) profile" evidence="6">
    <location>
        <begin position="13"/>
        <end position="215"/>
    </location>
</feature>
<gene>
    <name evidence="7" type="ORF">I6U48_27760</name>
</gene>
<proteinExistence type="predicted"/>
<reference evidence="7" key="1">
    <citation type="submission" date="2020-12" db="EMBL/GenBank/DDBJ databases">
        <title>Clostridium thailandense sp. nov., a novel acetogenic bacterium isolated from peat land soil in Thailand.</title>
        <authorList>
            <person name="Chaikitkaew S."/>
            <person name="Birkeland N.K."/>
        </authorList>
    </citation>
    <scope>NUCLEOTIDE SEQUENCE</scope>
    <source>
        <strain evidence="7">PL3</strain>
    </source>
</reference>
<dbReference type="PANTHER" id="PTHR42718:SF43">
    <property type="entry name" value="LINCOMYCIN RESISTANCE PROTEIN LMRB"/>
    <property type="match status" value="1"/>
</dbReference>
<sequence length="215" mass="23647">MYDIKKKKSVNAMMALLLFGGFLSLFNETILNVALSNMMNELKVSATTIQWLSTGYVLVVAIMVPATAFLLHTYTTKKLYVGAMSFFLIGTIFASISHVFSILLLCRMIQAIGTGLLVPIMVNTALCINPPEKHGFAMSLCTGAILIGPSLGPIVSGMVLQFFIWRALFVLLIPFVLICIVGGMFFWDTAMEITKNKIDLISMLLSSIGNEYKKI</sequence>
<dbReference type="AlphaFoldDB" id="A0A949U580"/>